<evidence type="ECO:0000256" key="1">
    <source>
        <dbReference type="SAM" id="MobiDB-lite"/>
    </source>
</evidence>
<reference evidence="2" key="1">
    <citation type="submission" date="2016-05" db="EMBL/GenBank/DDBJ databases">
        <authorList>
            <person name="Lavstsen T."/>
            <person name="Jespersen J.S."/>
        </authorList>
    </citation>
    <scope>NUCLEOTIDE SEQUENCE</scope>
    <source>
        <tissue evidence="2">Brain</tissue>
    </source>
</reference>
<dbReference type="GO" id="GO:0006368">
    <property type="term" value="P:transcription elongation by RNA polymerase II"/>
    <property type="evidence" value="ECO:0007669"/>
    <property type="project" value="InterPro"/>
</dbReference>
<feature type="compositionally biased region" description="Basic and acidic residues" evidence="1">
    <location>
        <begin position="207"/>
        <end position="221"/>
    </location>
</feature>
<dbReference type="PANTHER" id="PTHR23171">
    <property type="entry name" value="GDOWN1"/>
    <property type="match status" value="1"/>
</dbReference>
<dbReference type="EMBL" id="HADW01014470">
    <property type="protein sequence ID" value="SBP15870.1"/>
    <property type="molecule type" value="Transcribed_RNA"/>
</dbReference>
<dbReference type="GO" id="GO:0003711">
    <property type="term" value="F:transcription elongation factor activity"/>
    <property type="evidence" value="ECO:0007669"/>
    <property type="project" value="InterPro"/>
</dbReference>
<dbReference type="PANTHER" id="PTHR23171:SF4">
    <property type="entry name" value="TUFTELIN"/>
    <property type="match status" value="1"/>
</dbReference>
<reference evidence="2" key="2">
    <citation type="submission" date="2016-06" db="EMBL/GenBank/DDBJ databases">
        <title>The genome of a short-lived fish provides insights into sex chromosome evolution and the genetic control of aging.</title>
        <authorList>
            <person name="Reichwald K."/>
            <person name="Felder M."/>
            <person name="Petzold A."/>
            <person name="Koch P."/>
            <person name="Groth M."/>
            <person name="Platzer M."/>
        </authorList>
    </citation>
    <scope>NUCLEOTIDE SEQUENCE</scope>
    <source>
        <tissue evidence="2">Brain</tissue>
    </source>
</reference>
<feature type="compositionally biased region" description="Low complexity" evidence="1">
    <location>
        <begin position="232"/>
        <end position="244"/>
    </location>
</feature>
<dbReference type="PRINTS" id="PR02085">
    <property type="entry name" value="POLR2GRINL1"/>
</dbReference>
<dbReference type="AlphaFoldDB" id="A0A1A7XDD5"/>
<protein>
    <submittedName>
        <fullName evidence="2">Polymerase (RNA) II (DNA directed) polypeptide M</fullName>
    </submittedName>
</protein>
<dbReference type="EMBL" id="HADX01013112">
    <property type="protein sequence ID" value="SBP35344.1"/>
    <property type="molecule type" value="Transcribed_RNA"/>
</dbReference>
<accession>A0A1A7XDD5</accession>
<name>A0A1A7XDD5_9TELE</name>
<feature type="region of interest" description="Disordered" evidence="1">
    <location>
        <begin position="96"/>
        <end position="119"/>
    </location>
</feature>
<dbReference type="GO" id="GO:0005634">
    <property type="term" value="C:nucleus"/>
    <property type="evidence" value="ECO:0007669"/>
    <property type="project" value="InterPro"/>
</dbReference>
<feature type="compositionally biased region" description="Basic residues" evidence="1">
    <location>
        <begin position="192"/>
        <end position="201"/>
    </location>
</feature>
<evidence type="ECO:0000313" key="2">
    <source>
        <dbReference type="EMBL" id="SBP15870.1"/>
    </source>
</evidence>
<dbReference type="InterPro" id="IPR051375">
    <property type="entry name" value="Tuftelin_GRINL1A/MYZAP/CCD68"/>
</dbReference>
<feature type="compositionally biased region" description="Basic and acidic residues" evidence="1">
    <location>
        <begin position="253"/>
        <end position="266"/>
    </location>
</feature>
<sequence length="345" mass="38063">MSSSWTERQGQVGDLRHQSKEELQDLLLRQEKILSNKRLLQTLPDKGNKIKDFVEKVRSAIEERREEERRQSLVSAARTELQSKYQRAFQQRAVSATSAASLQDKKHQDAASSATQDRETSCVSVHVQDNSALDQCVSRLAAVGAVGMAAAETPVDGTKEGEHIKALGGVTLSGAHESDDQISHRAKDNYFLRKRPPKKPHYVSVLEKTEASTSSRREKFKPNQPLHRNNVSPSGSLSPDQSSGTASPVSSQARREQDRKHLDDITAAKLPPLHHSPAKLLSLDESAILLREQTKKQQELQAKLAAQKLSEGLKVSMGSYTPDGGPMAAYREVHDEGAHLSSEDD</sequence>
<dbReference type="Pfam" id="PF15328">
    <property type="entry name" value="GCOM2"/>
    <property type="match status" value="1"/>
</dbReference>
<dbReference type="GO" id="GO:0035556">
    <property type="term" value="P:intracellular signal transduction"/>
    <property type="evidence" value="ECO:0007669"/>
    <property type="project" value="TreeGrafter"/>
</dbReference>
<organism evidence="2">
    <name type="scientific">Iconisemion striatum</name>
    <dbReference type="NCBI Taxonomy" id="60296"/>
    <lineage>
        <taxon>Eukaryota</taxon>
        <taxon>Metazoa</taxon>
        <taxon>Chordata</taxon>
        <taxon>Craniata</taxon>
        <taxon>Vertebrata</taxon>
        <taxon>Euteleostomi</taxon>
        <taxon>Actinopterygii</taxon>
        <taxon>Neopterygii</taxon>
        <taxon>Teleostei</taxon>
        <taxon>Neoteleostei</taxon>
        <taxon>Acanthomorphata</taxon>
        <taxon>Ovalentaria</taxon>
        <taxon>Atherinomorphae</taxon>
        <taxon>Cyprinodontiformes</taxon>
        <taxon>Nothobranchiidae</taxon>
        <taxon>Iconisemion</taxon>
    </lineage>
</organism>
<proteinExistence type="predicted"/>
<feature type="region of interest" description="Disordered" evidence="1">
    <location>
        <begin position="187"/>
        <end position="273"/>
    </location>
</feature>
<dbReference type="InterPro" id="IPR026213">
    <property type="entry name" value="GRINL1"/>
</dbReference>
<gene>
    <name evidence="2" type="primary">POLR2M</name>
</gene>
<feature type="compositionally biased region" description="Polar residues" evidence="1">
    <location>
        <begin position="110"/>
        <end position="119"/>
    </location>
</feature>